<comment type="miscellaneous">
    <text evidence="13">Both phosphorylation and phosphorolysis are carried out by the same active site and suggest a common mechanism for both reactions.</text>
</comment>
<dbReference type="SUPFAM" id="SSF75138">
    <property type="entry name" value="HprK N-terminal domain-like"/>
    <property type="match status" value="1"/>
</dbReference>
<evidence type="ECO:0000313" key="17">
    <source>
        <dbReference type="Proteomes" id="UP000739538"/>
    </source>
</evidence>
<evidence type="ECO:0000256" key="7">
    <source>
        <dbReference type="ARBA" id="ARBA00022741"/>
    </source>
</evidence>
<keyword evidence="6 13" id="KW-0479">Metal-binding</keyword>
<feature type="binding site" evidence="13">
    <location>
        <position position="163"/>
    </location>
    <ligand>
        <name>Mg(2+)</name>
        <dbReference type="ChEBI" id="CHEBI:18420"/>
    </ligand>
</feature>
<evidence type="ECO:0000256" key="8">
    <source>
        <dbReference type="ARBA" id="ARBA00022777"/>
    </source>
</evidence>
<comment type="caution">
    <text evidence="13">Lacks conserved residue(s) required for the propagation of feature annotation.</text>
</comment>
<comment type="similarity">
    <text evidence="3 13">Belongs to the HPrK/P family.</text>
</comment>
<keyword evidence="10 13" id="KW-0460">Magnesium</keyword>
<reference evidence="16" key="2">
    <citation type="journal article" date="2021" name="Microbiome">
        <title>Successional dynamics and alternative stable states in a saline activated sludge microbial community over 9 years.</title>
        <authorList>
            <person name="Wang Y."/>
            <person name="Ye J."/>
            <person name="Ju F."/>
            <person name="Liu L."/>
            <person name="Boyd J.A."/>
            <person name="Deng Y."/>
            <person name="Parks D.H."/>
            <person name="Jiang X."/>
            <person name="Yin X."/>
            <person name="Woodcroft B.J."/>
            <person name="Tyson G.W."/>
            <person name="Hugenholtz P."/>
            <person name="Polz M.F."/>
            <person name="Zhang T."/>
        </authorList>
    </citation>
    <scope>NUCLEOTIDE SEQUENCE</scope>
    <source>
        <strain evidence="16">HKST-UBA02</strain>
    </source>
</reference>
<gene>
    <name evidence="13 16" type="primary">hprK</name>
    <name evidence="16" type="ORF">KDA27_04455</name>
</gene>
<comment type="catalytic activity">
    <reaction evidence="12 13">
        <text>[HPr protein]-O-phospho-L-serine + phosphate + H(+) = [HPr protein]-L-serine + diphosphate</text>
        <dbReference type="Rhea" id="RHEA:46604"/>
        <dbReference type="Rhea" id="RHEA-COMP:11602"/>
        <dbReference type="Rhea" id="RHEA-COMP:11603"/>
        <dbReference type="ChEBI" id="CHEBI:15378"/>
        <dbReference type="ChEBI" id="CHEBI:29999"/>
        <dbReference type="ChEBI" id="CHEBI:33019"/>
        <dbReference type="ChEBI" id="CHEBI:43474"/>
        <dbReference type="ChEBI" id="CHEBI:83421"/>
    </reaction>
</comment>
<feature type="active site" evidence="13">
    <location>
        <position position="141"/>
    </location>
</feature>
<dbReference type="GO" id="GO:0006109">
    <property type="term" value="P:regulation of carbohydrate metabolic process"/>
    <property type="evidence" value="ECO:0007669"/>
    <property type="project" value="UniProtKB-UniRule"/>
</dbReference>
<comment type="function">
    <text evidence="13">Catalyzes the ATP- as well as the pyrophosphate-dependent phosphorylation of a specific serine residue in HPr, a phosphocarrier protein of the phosphoenolpyruvate-dependent sugar phosphotransferase system (PTS). HprK/P also catalyzes the pyrophosphate-producing, inorganic phosphate-dependent dephosphorylation (phosphorolysis) of seryl-phosphorylated HPr (P-Ser-HPr).</text>
</comment>
<comment type="domain">
    <text evidence="13">The Walker A ATP-binding motif also binds Pi and PPi.</text>
</comment>
<evidence type="ECO:0000256" key="9">
    <source>
        <dbReference type="ARBA" id="ARBA00022840"/>
    </source>
</evidence>
<name>A0A956SC29_UNCEI</name>
<comment type="subunit">
    <text evidence="13">Homohexamer.</text>
</comment>
<keyword evidence="4 13" id="KW-0723">Serine/threonine-protein kinase</keyword>
<feature type="region of interest" description="Important for the catalytic mechanism of dephosphorylation" evidence="13">
    <location>
        <begin position="267"/>
        <end position="272"/>
    </location>
</feature>
<dbReference type="GO" id="GO:0005524">
    <property type="term" value="F:ATP binding"/>
    <property type="evidence" value="ECO:0007669"/>
    <property type="project" value="UniProtKB-UniRule"/>
</dbReference>
<feature type="domain" description="HPr kinase/phosphorylase C-terminal" evidence="15">
    <location>
        <begin position="133"/>
        <end position="301"/>
    </location>
</feature>
<organism evidence="16 17">
    <name type="scientific">Eiseniibacteriota bacterium</name>
    <dbReference type="NCBI Taxonomy" id="2212470"/>
    <lineage>
        <taxon>Bacteria</taxon>
        <taxon>Candidatus Eiseniibacteriota</taxon>
    </lineage>
</organism>
<dbReference type="EMBL" id="JAGQHS010000014">
    <property type="protein sequence ID" value="MCA9755032.1"/>
    <property type="molecule type" value="Genomic_DNA"/>
</dbReference>
<dbReference type="SUPFAM" id="SSF53795">
    <property type="entry name" value="PEP carboxykinase-like"/>
    <property type="match status" value="1"/>
</dbReference>
<dbReference type="EC" id="2.7.11.-" evidence="13"/>
<keyword evidence="9 13" id="KW-0067">ATP-binding</keyword>
<evidence type="ECO:0000256" key="10">
    <source>
        <dbReference type="ARBA" id="ARBA00022842"/>
    </source>
</evidence>
<proteinExistence type="inferred from homology"/>
<dbReference type="PANTHER" id="PTHR30305">
    <property type="entry name" value="PROTEIN YJDM-RELATED"/>
    <property type="match status" value="1"/>
</dbReference>
<dbReference type="PANTHER" id="PTHR30305:SF1">
    <property type="entry name" value="HPR KINASE_PHOSPHORYLASE"/>
    <property type="match status" value="1"/>
</dbReference>
<evidence type="ECO:0000256" key="12">
    <source>
        <dbReference type="ARBA" id="ARBA00047657"/>
    </source>
</evidence>
<evidence type="ECO:0000256" key="1">
    <source>
        <dbReference type="ARBA" id="ARBA00001120"/>
    </source>
</evidence>
<keyword evidence="11 13" id="KW-0511">Multifunctional enzyme</keyword>
<feature type="binding site" evidence="13">
    <location>
        <position position="205"/>
    </location>
    <ligand>
        <name>Mg(2+)</name>
        <dbReference type="ChEBI" id="CHEBI:18420"/>
    </ligand>
</feature>
<evidence type="ECO:0000259" key="14">
    <source>
        <dbReference type="Pfam" id="PF02603"/>
    </source>
</evidence>
<evidence type="ECO:0000256" key="11">
    <source>
        <dbReference type="ARBA" id="ARBA00023268"/>
    </source>
</evidence>
<dbReference type="Pfam" id="PF02603">
    <property type="entry name" value="Hpr_kinase_N"/>
    <property type="match status" value="1"/>
</dbReference>
<dbReference type="Gene3D" id="3.40.50.300">
    <property type="entry name" value="P-loop containing nucleotide triphosphate hydrolases"/>
    <property type="match status" value="1"/>
</dbReference>
<dbReference type="EC" id="2.7.4.-" evidence="13"/>
<reference evidence="16" key="1">
    <citation type="submission" date="2020-04" db="EMBL/GenBank/DDBJ databases">
        <authorList>
            <person name="Zhang T."/>
        </authorList>
    </citation>
    <scope>NUCLEOTIDE SEQUENCE</scope>
    <source>
        <strain evidence="16">HKST-UBA02</strain>
    </source>
</reference>
<comment type="catalytic activity">
    <reaction evidence="1 13">
        <text>[HPr protein]-L-serine + ATP = [HPr protein]-O-phospho-L-serine + ADP + H(+)</text>
        <dbReference type="Rhea" id="RHEA:46600"/>
        <dbReference type="Rhea" id="RHEA-COMP:11602"/>
        <dbReference type="Rhea" id="RHEA-COMP:11603"/>
        <dbReference type="ChEBI" id="CHEBI:15378"/>
        <dbReference type="ChEBI" id="CHEBI:29999"/>
        <dbReference type="ChEBI" id="CHEBI:30616"/>
        <dbReference type="ChEBI" id="CHEBI:83421"/>
        <dbReference type="ChEBI" id="CHEBI:456216"/>
    </reaction>
</comment>
<evidence type="ECO:0000256" key="5">
    <source>
        <dbReference type="ARBA" id="ARBA00022679"/>
    </source>
</evidence>
<evidence type="ECO:0000256" key="13">
    <source>
        <dbReference type="HAMAP-Rule" id="MF_01249"/>
    </source>
</evidence>
<dbReference type="Proteomes" id="UP000739538">
    <property type="component" value="Unassembled WGS sequence"/>
</dbReference>
<keyword evidence="5 13" id="KW-0808">Transferase</keyword>
<dbReference type="Pfam" id="PF07475">
    <property type="entry name" value="Hpr_kinase_C"/>
    <property type="match status" value="1"/>
</dbReference>
<sequence>MGYPVVDLIERLKSRVGLTVRTGEIDPGRSIESSDVNRPGLALTGFTDYFRRDRVQILGATEVRFLGTLAESERPEALRHVLQFRVPCLIVCKGLPLPHGLLETAEEFEVPVISASASTIDVIHEVTHVLEDELAPTTTAHGSLVDVYGTGLLITGRSAIGKSETALDLVERGHRLVADDVVTIRRKADNVLIGSGNDLLRHRMEIRGIGIIDIQAIFGIRAIRAQKRIEVEVHLEEWSKDQDYERHGLDTQRAEILGTEIEKVVVPIFPGKNITVICETIALNYLIKAYGYDPAQHFNENLLELMRRKANLAVLARDDLE</sequence>
<feature type="active site" evidence="13">
    <location>
        <position position="162"/>
    </location>
</feature>
<dbReference type="NCBIfam" id="TIGR00679">
    <property type="entry name" value="hpr-ser"/>
    <property type="match status" value="1"/>
</dbReference>
<dbReference type="GO" id="GO:0000287">
    <property type="term" value="F:magnesium ion binding"/>
    <property type="evidence" value="ECO:0007669"/>
    <property type="project" value="UniProtKB-UniRule"/>
</dbReference>
<evidence type="ECO:0000313" key="16">
    <source>
        <dbReference type="EMBL" id="MCA9755032.1"/>
    </source>
</evidence>
<evidence type="ECO:0000256" key="4">
    <source>
        <dbReference type="ARBA" id="ARBA00022527"/>
    </source>
</evidence>
<dbReference type="Gene3D" id="3.40.1390.20">
    <property type="entry name" value="HprK N-terminal domain-like"/>
    <property type="match status" value="1"/>
</dbReference>
<evidence type="ECO:0000256" key="6">
    <source>
        <dbReference type="ARBA" id="ARBA00022723"/>
    </source>
</evidence>
<evidence type="ECO:0000256" key="2">
    <source>
        <dbReference type="ARBA" id="ARBA00001946"/>
    </source>
</evidence>
<protein>
    <recommendedName>
        <fullName evidence="13">HPr kinase/phosphorylase</fullName>
        <shortName evidence="13">HPrK/P</shortName>
        <ecNumber evidence="13">2.7.11.-</ecNumber>
        <ecNumber evidence="13">2.7.4.-</ecNumber>
    </recommendedName>
    <alternativeName>
        <fullName evidence="13">HPr(Ser) kinase/phosphorylase</fullName>
    </alternativeName>
</protein>
<evidence type="ECO:0000256" key="3">
    <source>
        <dbReference type="ARBA" id="ARBA00006883"/>
    </source>
</evidence>
<dbReference type="FunFam" id="3.40.50.300:FF:000174">
    <property type="entry name" value="HPr kinase/phosphorylase"/>
    <property type="match status" value="1"/>
</dbReference>
<dbReference type="HAMAP" id="MF_01249">
    <property type="entry name" value="HPr_kinase"/>
    <property type="match status" value="1"/>
</dbReference>
<dbReference type="CDD" id="cd01918">
    <property type="entry name" value="HprK_C"/>
    <property type="match status" value="1"/>
</dbReference>
<keyword evidence="7 13" id="KW-0547">Nucleotide-binding</keyword>
<keyword evidence="8 13" id="KW-0418">Kinase</keyword>
<accession>A0A956SC29</accession>
<dbReference type="InterPro" id="IPR003755">
    <property type="entry name" value="HPr(Ser)_kin/Pase"/>
</dbReference>
<comment type="caution">
    <text evidence="16">The sequence shown here is derived from an EMBL/GenBank/DDBJ whole genome shotgun (WGS) entry which is preliminary data.</text>
</comment>
<feature type="domain" description="HPr(Ser) kinase/phosphorylase N-terminal" evidence="14">
    <location>
        <begin position="8"/>
        <end position="130"/>
    </location>
</feature>
<dbReference type="InterPro" id="IPR027417">
    <property type="entry name" value="P-loop_NTPase"/>
</dbReference>
<dbReference type="InterPro" id="IPR011104">
    <property type="entry name" value="Hpr_kin/Pase_C"/>
</dbReference>
<dbReference type="GO" id="GO:0000155">
    <property type="term" value="F:phosphorelay sensor kinase activity"/>
    <property type="evidence" value="ECO:0007669"/>
    <property type="project" value="InterPro"/>
</dbReference>
<feature type="active site" description="Proton acceptor; for phosphorylation activity. Proton donor; for dephosphorylation activity" evidence="13">
    <location>
        <position position="180"/>
    </location>
</feature>
<feature type="active site" evidence="13">
    <location>
        <position position="246"/>
    </location>
</feature>
<dbReference type="GO" id="GO:0004674">
    <property type="term" value="F:protein serine/threonine kinase activity"/>
    <property type="evidence" value="ECO:0007669"/>
    <property type="project" value="UniProtKB-KW"/>
</dbReference>
<dbReference type="AlphaFoldDB" id="A0A956SC29"/>
<comment type="cofactor">
    <cofactor evidence="2 13">
        <name>Mg(2+)</name>
        <dbReference type="ChEBI" id="CHEBI:18420"/>
    </cofactor>
</comment>
<feature type="region of interest" description="Important for the catalytic mechanism of both phosphorylation and dephosphorylation" evidence="13">
    <location>
        <begin position="204"/>
        <end position="213"/>
    </location>
</feature>
<dbReference type="GO" id="GO:0004712">
    <property type="term" value="F:protein serine/threonine/tyrosine kinase activity"/>
    <property type="evidence" value="ECO:0007669"/>
    <property type="project" value="UniProtKB-UniRule"/>
</dbReference>
<dbReference type="InterPro" id="IPR028979">
    <property type="entry name" value="Ser_kin/Pase_Hpr-like_N_sf"/>
</dbReference>
<dbReference type="InterPro" id="IPR011126">
    <property type="entry name" value="Hpr_kin/Pase_Hpr_N"/>
</dbReference>
<evidence type="ECO:0000259" key="15">
    <source>
        <dbReference type="Pfam" id="PF07475"/>
    </source>
</evidence>